<dbReference type="GO" id="GO:0006281">
    <property type="term" value="P:DNA repair"/>
    <property type="evidence" value="ECO:0007669"/>
    <property type="project" value="InterPro"/>
</dbReference>
<dbReference type="Pfam" id="PF08423">
    <property type="entry name" value="Rad51"/>
    <property type="match status" value="1"/>
</dbReference>
<accession>A0A2H1EEF9</accession>
<evidence type="ECO:0000256" key="1">
    <source>
        <dbReference type="ARBA" id="ARBA00022741"/>
    </source>
</evidence>
<keyword evidence="6" id="KW-1185">Reference proteome</keyword>
<keyword evidence="3" id="KW-0238">DNA-binding</keyword>
<keyword evidence="2" id="KW-0067">ATP-binding</keyword>
<dbReference type="InterPro" id="IPR027417">
    <property type="entry name" value="P-loop_NTPase"/>
</dbReference>
<feature type="domain" description="RecA family profile 1" evidence="4">
    <location>
        <begin position="1"/>
        <end position="159"/>
    </location>
</feature>
<dbReference type="Gene3D" id="3.40.50.300">
    <property type="entry name" value="P-loop containing nucleotide triphosphate hydrolases"/>
    <property type="match status" value="1"/>
</dbReference>
<evidence type="ECO:0000259" key="4">
    <source>
        <dbReference type="PROSITE" id="PS50162"/>
    </source>
</evidence>
<dbReference type="GO" id="GO:0140664">
    <property type="term" value="F:ATP-dependent DNA damage sensor activity"/>
    <property type="evidence" value="ECO:0007669"/>
    <property type="project" value="InterPro"/>
</dbReference>
<dbReference type="Proteomes" id="UP000232412">
    <property type="component" value="Unassembled WGS sequence"/>
</dbReference>
<organism evidence="5 6">
    <name type="scientific">Nitrosotalea sinensis</name>
    <dbReference type="NCBI Taxonomy" id="1499975"/>
    <lineage>
        <taxon>Archaea</taxon>
        <taxon>Nitrososphaerota</taxon>
        <taxon>Nitrososphaeria</taxon>
        <taxon>Nitrosotaleales</taxon>
        <taxon>Nitrosotaleaceae</taxon>
        <taxon>Nitrosotalea</taxon>
    </lineage>
</organism>
<dbReference type="InterPro" id="IPR013632">
    <property type="entry name" value="Rad51_C"/>
</dbReference>
<dbReference type="OrthoDB" id="17644at2157"/>
<dbReference type="SUPFAM" id="SSF52540">
    <property type="entry name" value="P-loop containing nucleoside triphosphate hydrolases"/>
    <property type="match status" value="1"/>
</dbReference>
<dbReference type="AlphaFoldDB" id="A0A2H1EEF9"/>
<keyword evidence="1" id="KW-0547">Nucleotide-binding</keyword>
<proteinExistence type="predicted"/>
<reference evidence="6" key="1">
    <citation type="submission" date="2016-12" db="EMBL/GenBank/DDBJ databases">
        <authorList>
            <person name="Herbold C."/>
        </authorList>
    </citation>
    <scope>NUCLEOTIDE SEQUENCE [LARGE SCALE GENOMIC DNA]</scope>
</reference>
<dbReference type="RefSeq" id="WP_101008969.1">
    <property type="nucleotide sequence ID" value="NZ_FRFC01000001.1"/>
</dbReference>
<gene>
    <name evidence="5" type="ORF">NSIN_10226</name>
</gene>
<dbReference type="PANTHER" id="PTHR22942:SF30">
    <property type="entry name" value="MEIOTIC RECOMBINATION PROTEIN DMC1_LIM15 HOMOLOG"/>
    <property type="match status" value="1"/>
</dbReference>
<evidence type="ECO:0000313" key="5">
    <source>
        <dbReference type="EMBL" id="SHO42936.1"/>
    </source>
</evidence>
<evidence type="ECO:0000313" key="6">
    <source>
        <dbReference type="Proteomes" id="UP000232412"/>
    </source>
</evidence>
<evidence type="ECO:0000256" key="2">
    <source>
        <dbReference type="ARBA" id="ARBA00022840"/>
    </source>
</evidence>
<dbReference type="PROSITE" id="PS50162">
    <property type="entry name" value="RECA_2"/>
    <property type="match status" value="1"/>
</dbReference>
<name>A0A2H1EEF9_9ARCH</name>
<dbReference type="PANTHER" id="PTHR22942">
    <property type="entry name" value="RECA/RAD51/RADA DNA STRAND-PAIRING FAMILY MEMBER"/>
    <property type="match status" value="1"/>
</dbReference>
<sequence length="217" mass="24001">MAFISTGLLGLDELLGGGISAGTITDISGPGGSGKTQLAMQISLNSLQQSTVLYQDTSGGFRPERMLEMIKMRGLEPSLLDDVIVARITNTAEQLEYVKKIPAMQPRLVVIENITDLFSFEYSKESSMLEKHVLFIKYMHELSFLAVQNKIAVVVTNVVRNMDGREVENLNNSISMFVHKKIKLQKDGKKYQAQVLPSFGGKKEILYTITQSGIEAP</sequence>
<dbReference type="EMBL" id="FRFC01000001">
    <property type="protein sequence ID" value="SHO42936.1"/>
    <property type="molecule type" value="Genomic_DNA"/>
</dbReference>
<evidence type="ECO:0000256" key="3">
    <source>
        <dbReference type="ARBA" id="ARBA00023125"/>
    </source>
</evidence>
<dbReference type="InterPro" id="IPR020588">
    <property type="entry name" value="RecA_ATP-bd"/>
</dbReference>
<protein>
    <submittedName>
        <fullName evidence="5">Rad51</fullName>
    </submittedName>
</protein>
<dbReference type="GO" id="GO:0003677">
    <property type="term" value="F:DNA binding"/>
    <property type="evidence" value="ECO:0007669"/>
    <property type="project" value="UniProtKB-KW"/>
</dbReference>
<dbReference type="GO" id="GO:0005524">
    <property type="term" value="F:ATP binding"/>
    <property type="evidence" value="ECO:0007669"/>
    <property type="project" value="UniProtKB-KW"/>
</dbReference>